<dbReference type="PANTHER" id="PTHR14594:SF1">
    <property type="entry name" value="CENTROSOMAL PROTEIN OF 70 KDA"/>
    <property type="match status" value="1"/>
</dbReference>
<evidence type="ECO:0000313" key="11">
    <source>
        <dbReference type="EMBL" id="PNW70080.1"/>
    </source>
</evidence>
<feature type="region of interest" description="Disordered" evidence="10">
    <location>
        <begin position="735"/>
        <end position="808"/>
    </location>
</feature>
<organism evidence="11 12">
    <name type="scientific">Chlamydomonas reinhardtii</name>
    <name type="common">Chlamydomonas smithii</name>
    <dbReference type="NCBI Taxonomy" id="3055"/>
    <lineage>
        <taxon>Eukaryota</taxon>
        <taxon>Viridiplantae</taxon>
        <taxon>Chlorophyta</taxon>
        <taxon>core chlorophytes</taxon>
        <taxon>Chlorophyceae</taxon>
        <taxon>CS clade</taxon>
        <taxon>Chlamydomonadales</taxon>
        <taxon>Chlamydomonadaceae</taxon>
        <taxon>Chlamydomonas</taxon>
    </lineage>
</organism>
<feature type="region of interest" description="Disordered" evidence="10">
    <location>
        <begin position="493"/>
        <end position="559"/>
    </location>
</feature>
<dbReference type="OrthoDB" id="2020926at2759"/>
<gene>
    <name evidence="11" type="ORF">CHLRE_17g704950v5</name>
</gene>
<evidence type="ECO:0000256" key="4">
    <source>
        <dbReference type="ARBA" id="ARBA00022490"/>
    </source>
</evidence>
<feature type="coiled-coil region" evidence="9">
    <location>
        <begin position="1162"/>
        <end position="1189"/>
    </location>
</feature>
<dbReference type="Gene3D" id="1.10.287.1490">
    <property type="match status" value="1"/>
</dbReference>
<dbReference type="Gramene" id="PNW70080">
    <property type="protein sequence ID" value="PNW70080"/>
    <property type="gene ID" value="CHLRE_17g704950v5"/>
</dbReference>
<protein>
    <recommendedName>
        <fullName evidence="3">Centrosomal protein of 70 kDa</fullName>
    </recommendedName>
</protein>
<feature type="compositionally biased region" description="Gly residues" evidence="10">
    <location>
        <begin position="352"/>
        <end position="361"/>
    </location>
</feature>
<dbReference type="KEGG" id="cre:CHLRE_17g704950v5"/>
<dbReference type="EMBL" id="CM008978">
    <property type="protein sequence ID" value="PNW70080.1"/>
    <property type="molecule type" value="Genomic_DNA"/>
</dbReference>
<feature type="compositionally biased region" description="Polar residues" evidence="10">
    <location>
        <begin position="542"/>
        <end position="553"/>
    </location>
</feature>
<dbReference type="InParanoid" id="A0A2K3CP68"/>
<evidence type="ECO:0000256" key="9">
    <source>
        <dbReference type="SAM" id="Coils"/>
    </source>
</evidence>
<keyword evidence="4" id="KW-0963">Cytoplasm</keyword>
<evidence type="ECO:0000256" key="10">
    <source>
        <dbReference type="SAM" id="MobiDB-lite"/>
    </source>
</evidence>
<comment type="subcellular location">
    <subcellularLocation>
        <location evidence="1">Cytoplasm</location>
        <location evidence="1">Cytoskeleton</location>
        <location evidence="1">Microtubule organizing center</location>
        <location evidence="1">Centrosome</location>
    </subcellularLocation>
</comment>
<evidence type="ECO:0000256" key="2">
    <source>
        <dbReference type="ARBA" id="ARBA00011832"/>
    </source>
</evidence>
<evidence type="ECO:0000256" key="7">
    <source>
        <dbReference type="ARBA" id="ARBA00023212"/>
    </source>
</evidence>
<evidence type="ECO:0000313" key="12">
    <source>
        <dbReference type="Proteomes" id="UP000006906"/>
    </source>
</evidence>
<dbReference type="ExpressionAtlas" id="A0A2K3CP68">
    <property type="expression patterns" value="baseline and differential"/>
</dbReference>
<feature type="compositionally biased region" description="Gly residues" evidence="10">
    <location>
        <begin position="412"/>
        <end position="427"/>
    </location>
</feature>
<evidence type="ECO:0000256" key="5">
    <source>
        <dbReference type="ARBA" id="ARBA00022803"/>
    </source>
</evidence>
<feature type="region of interest" description="Disordered" evidence="10">
    <location>
        <begin position="890"/>
        <end position="929"/>
    </location>
</feature>
<dbReference type="RefSeq" id="XP_042914436.1">
    <property type="nucleotide sequence ID" value="XM_043071977.1"/>
</dbReference>
<feature type="region of interest" description="Disordered" evidence="10">
    <location>
        <begin position="352"/>
        <end position="463"/>
    </location>
</feature>
<dbReference type="GO" id="GO:0060271">
    <property type="term" value="P:cilium assembly"/>
    <property type="evidence" value="ECO:0000318"/>
    <property type="project" value="GO_Central"/>
</dbReference>
<feature type="compositionally biased region" description="Basic and acidic residues" evidence="10">
    <location>
        <begin position="445"/>
        <end position="455"/>
    </location>
</feature>
<dbReference type="Proteomes" id="UP000006906">
    <property type="component" value="Chromosome 17"/>
</dbReference>
<dbReference type="PANTHER" id="PTHR14594">
    <property type="entry name" value="CENTROSOMAL PROTEIN OF 70 KDA"/>
    <property type="match status" value="1"/>
</dbReference>
<dbReference type="STRING" id="3055.A0A2K3CP68"/>
<feature type="region of interest" description="Disordered" evidence="10">
    <location>
        <begin position="277"/>
        <end position="319"/>
    </location>
</feature>
<feature type="region of interest" description="Disordered" evidence="10">
    <location>
        <begin position="76"/>
        <end position="143"/>
    </location>
</feature>
<evidence type="ECO:0000256" key="1">
    <source>
        <dbReference type="ARBA" id="ARBA00004300"/>
    </source>
</evidence>
<feature type="compositionally biased region" description="Low complexity" evidence="10">
    <location>
        <begin position="897"/>
        <end position="917"/>
    </location>
</feature>
<feature type="region of interest" description="Disordered" evidence="10">
    <location>
        <begin position="2638"/>
        <end position="2657"/>
    </location>
</feature>
<dbReference type="GO" id="GO:0070507">
    <property type="term" value="P:regulation of microtubule cytoskeleton organization"/>
    <property type="evidence" value="ECO:0007669"/>
    <property type="project" value="InterPro"/>
</dbReference>
<evidence type="ECO:0000256" key="8">
    <source>
        <dbReference type="ARBA" id="ARBA00025273"/>
    </source>
</evidence>
<keyword evidence="5" id="KW-0802">TPR repeat</keyword>
<feature type="coiled-coil region" evidence="9">
    <location>
        <begin position="1552"/>
        <end position="1771"/>
    </location>
</feature>
<feature type="region of interest" description="Disordered" evidence="10">
    <location>
        <begin position="224"/>
        <end position="244"/>
    </location>
</feature>
<evidence type="ECO:0000256" key="6">
    <source>
        <dbReference type="ARBA" id="ARBA00023054"/>
    </source>
</evidence>
<keyword evidence="7" id="KW-0206">Cytoskeleton</keyword>
<dbReference type="InterPro" id="IPR037692">
    <property type="entry name" value="CEP70"/>
</dbReference>
<name>A0A2K3CP68_CHLRE</name>
<feature type="coiled-coil region" evidence="9">
    <location>
        <begin position="1426"/>
        <end position="1460"/>
    </location>
</feature>
<feature type="coiled-coil region" evidence="9">
    <location>
        <begin position="2229"/>
        <end position="2361"/>
    </location>
</feature>
<keyword evidence="6 9" id="KW-0175">Coiled coil</keyword>
<feature type="compositionally biased region" description="Low complexity" evidence="10">
    <location>
        <begin position="224"/>
        <end position="239"/>
    </location>
</feature>
<dbReference type="GO" id="GO:0005815">
    <property type="term" value="C:microtubule organizing center"/>
    <property type="evidence" value="ECO:0000318"/>
    <property type="project" value="GO_Central"/>
</dbReference>
<feature type="region of interest" description="Disordered" evidence="10">
    <location>
        <begin position="833"/>
        <end position="874"/>
    </location>
</feature>
<keyword evidence="12" id="KW-1185">Reference proteome</keyword>
<feature type="coiled-coil region" evidence="9">
    <location>
        <begin position="1934"/>
        <end position="2098"/>
    </location>
</feature>
<sequence length="2769" mass="291963">MAAASIGDAADAGVAATAAAAVDTALAGTSLSFDHKLTQLRSSLQSLQQLLPPRASTTANLLESFVAVSGDGLAQRLHEQHQQGQQVQQDRQAQPGASATAATITSSVRPSAQPEPASSTGLARGSTGPYAQTAASSSGGGACSNAGAGEPGQLGVDIAFMELAAGYSRRTLQPPSSESSGASVGGAPGVDTACACALLHQPPEPPPQPAEPAPAHSLYLQQASLADPQSSSSSPQASSEPDYRADANETWHDAYHLGHSSYDGHGAVLGHTDSELELEGPADPELYGLHQEPRRTSGDAEDSAAEEHGAPASASTGDAVELQRAEAAAGMGSITRSMVSPARRRVWQLVGQGGSALGGSNGRMPEPAQPLDMPDAEHSQWPPRPASVRPAGSPGPHGLRLLHSANLQNCSHGGGSSGASTGGGGTGPDATRESSAVWESEATGAEDKEAGEDHGSTSCEEPGLASQTEWCGFGGFGKQSPSLLRQNTLTPVFGFGPLPTGDESPAPGGFGQPDLQSEARLQPASTGISPHLMEGGAEWQHQHQQLLPSSEQRGSLAPSNAVGASAAGEAVRQRRRWGSPLQGSAVSGSWQHIHAASVAAGVVGGATSSLHRSSPNGAGANAGMFSPTVATARASQGGSPSRHVFSTAAPAAMLAMAGADGEVLLEPDAPAGAHPAAGGFAATYQPYGEEPANEPSLVSAAAEYEGLLQEQGFMPEYDGQQHELQDGHALLAAATEPEPEHHSAGWAADGDVSNGGGSSAYSSSGGVSGDGRPIDPRLQHRHAWQDTGVSTTSAARGPRSLRLVPPTPHTGVAVGQPYALAAVPGELLPNHNDEVLCGSPTSDMAATAGAAQVSEPGARGSGSNNSSSGPVPSYTANRGGVAFIVGAEGAGGRSPLRSATPRASPMRAARAAPHATSQPTQPSVNTADAPAGPLDWDLLNRQLREAGFGGLAMVSAAATAAAIANAAAEAASAPGGGVLMAPEPGSLHRCLGSVLEQYVRRNKLVTELLAATEQSGRVAAQQEAALRDLQRELNVAKAAADRARRELAELASQQLPKTEARYSAQMAKLRSEAAKMKESLRDAEVEAAAKGEEIRSLRATITGLQAAAGHTADVEAAGLRQRLAQLEAVVRARDKELDKLRSIKEVTVVQAEDGQANALDRAYEAETTARRLEAELVAARTRVGQLEQANAKRDRDVATMRDDLAAIKTCEAAASRAAAERAAAAEEAARRSEAEAAGLRGKVKELEAQLRAARQELDKRRADSEALRSAAYQEVYRLEDEVRVMGADLAAARNRAAQLEHVVRSKERDVARTKDEKEAAKAAERERARVAEDVSIKLEAELQAVKVRLAQAEGGLRTSEREAARLAELLRQTQGAEVEAWLKQAKSEEGSKKLESDFMSLRLRVLQLEAALKGRDKEVDKLGRGVEAIKAEAHELASKLAKSEEAARKAEGELSAARGKVLTLEGHVRVKEREQERLVRLVEGLKAGEAEVASRQGALEEAARRLEAALMAARGRVSGLEGVVRARDAAVERLNRQLEAAKTSDFERTAQVSKMEEVARQQEAESAAVRQRVVQLEGLLRTKERDLERSNRQAEAARAAEGDMERRLADAGVAAAKLEVEVAAGRTRAAQLGEELRARERELAALTRSLEAQRSAEHSANVAVGKTEEAAKRLDSEASELRQRLVQAEGLLRVREREAERVARVLEAAQAAAADAAFKQSEAEAASRRLEAEAAGLRQRLAQTEGAVRSRERDVDRAEKLVEQAKCAEAEADTRRRAAEASVSAVDGEMSSLRSRIGQLEAAARGHTKEVERLMRVVDQSKTAEIAATARAQRSETAAKQVAAELVSARGRLSKLEASLAARGAESVRLQKLLVAAEAAASAQEARAEEFMRRVESDMAAMRQRALQLAGLLKGRDRQLTTLRGGSEAAQAEQEKVHDRLRQCEDVIRKLEAELVSERQQVAQTAGQLRGRDKQITTLRNGLEALQGDQEKATAQLRKCEEALRKLDSDLSAERQRAAQLDGQVKARDKELERLTRQLDAGRDHSSSAAVVAGKEAAGLKEAAAKAEAALATARARITELESEMVSKERQLDGLQRLAGYSRAGDAEAAALAAERAGRAEEAAKRLDVELAGVRQKYSQLEHMYRSREAVIDKLKASLADKVAREERRLARDKAAYTRIRAAYLQTMAHSSTAGGAGGTPSGKAAGAMAAAARELRPVEIVGLYESRREALEEELSVCRAEVRSLAEQLRDAQNLITMKERSGAWRTPQELTDMQARVIMLERRCADLQREVERGRAEAAEAGRAAERRLAEAERRAAALKEDNEALVHELDGRPTLQENRALKRELEILEKRVLQMKGSAAASGAGAVAEGGETALGLAVASKGRAGGPLMTTAQRMARDKSLHRLGLRGLEDWPKDVLVDLVQDVCIELDLSDATTLPAAVRKTLRVVDAAPRMEGFIAAVCEAVYKRGAAFVPPHIDGTTDPNRVLEVLAVWLGLLQEGSQLRGVMRSVSEALASRAEGMATPIHGPGDVLLSIRQLVEAEAVALTARESLAAASHHMAQQPEALLSRLVHHFMRLFDCPSLEGVVPCVNRLYVSLNELRNFARSLAATLGLPADAGASACMGRVRELLDAAAGRGEGGAGQQQRSSADGGGDRLLPDYIKGNHASAASPAASAGQPPAGAAAAAVGVEVSAALERLMAVFTVRTAGAAADAAERAVGRLRRLDEVLPRYQRLTSQLFEALRCTSLEEVMPAVRSLLAAAQQALY</sequence>
<dbReference type="GeneID" id="5717230"/>
<accession>A0A2K3CP68</accession>
<proteinExistence type="predicted"/>
<comment type="function">
    <text evidence="8">Plays a role in the organization of both preexisting and nascent microtubules in interphase cells. During mitosis, required for the organization and orientation of the mitotic spindle.</text>
</comment>
<feature type="coiled-coil region" evidence="9">
    <location>
        <begin position="1215"/>
        <end position="1333"/>
    </location>
</feature>
<feature type="compositionally biased region" description="Low complexity" evidence="10">
    <location>
        <begin position="82"/>
        <end position="107"/>
    </location>
</feature>
<dbReference type="GO" id="GO:0043015">
    <property type="term" value="F:gamma-tubulin binding"/>
    <property type="evidence" value="ECO:0007669"/>
    <property type="project" value="InterPro"/>
</dbReference>
<comment type="subunit">
    <text evidence="2">Directly interacts with tubulin-gamma; this interaction determines centrosomal localization.</text>
</comment>
<reference evidence="11 12" key="1">
    <citation type="journal article" date="2007" name="Science">
        <title>The Chlamydomonas genome reveals the evolution of key animal and plant functions.</title>
        <authorList>
            <person name="Merchant S.S."/>
            <person name="Prochnik S.E."/>
            <person name="Vallon O."/>
            <person name="Harris E.H."/>
            <person name="Karpowicz S.J."/>
            <person name="Witman G.B."/>
            <person name="Terry A."/>
            <person name="Salamov A."/>
            <person name="Fritz-Laylin L.K."/>
            <person name="Marechal-Drouard L."/>
            <person name="Marshall W.F."/>
            <person name="Qu L.H."/>
            <person name="Nelson D.R."/>
            <person name="Sanderfoot A.A."/>
            <person name="Spalding M.H."/>
            <person name="Kapitonov V.V."/>
            <person name="Ren Q."/>
            <person name="Ferris P."/>
            <person name="Lindquist E."/>
            <person name="Shapiro H."/>
            <person name="Lucas S.M."/>
            <person name="Grimwood J."/>
            <person name="Schmutz J."/>
            <person name="Cardol P."/>
            <person name="Cerutti H."/>
            <person name="Chanfreau G."/>
            <person name="Chen C.L."/>
            <person name="Cognat V."/>
            <person name="Croft M.T."/>
            <person name="Dent R."/>
            <person name="Dutcher S."/>
            <person name="Fernandez E."/>
            <person name="Fukuzawa H."/>
            <person name="Gonzalez-Ballester D."/>
            <person name="Gonzalez-Halphen D."/>
            <person name="Hallmann A."/>
            <person name="Hanikenne M."/>
            <person name="Hippler M."/>
            <person name="Inwood W."/>
            <person name="Jabbari K."/>
            <person name="Kalanon M."/>
            <person name="Kuras R."/>
            <person name="Lefebvre P.A."/>
            <person name="Lemaire S.D."/>
            <person name="Lobanov A.V."/>
            <person name="Lohr M."/>
            <person name="Manuell A."/>
            <person name="Meier I."/>
            <person name="Mets L."/>
            <person name="Mittag M."/>
            <person name="Mittelmeier T."/>
            <person name="Moroney J.V."/>
            <person name="Moseley J."/>
            <person name="Napoli C."/>
            <person name="Nedelcu A.M."/>
            <person name="Niyogi K."/>
            <person name="Novoselov S.V."/>
            <person name="Paulsen I.T."/>
            <person name="Pazour G."/>
            <person name="Purton S."/>
            <person name="Ral J.P."/>
            <person name="Riano-Pachon D.M."/>
            <person name="Riekhof W."/>
            <person name="Rymarquis L."/>
            <person name="Schroda M."/>
            <person name="Stern D."/>
            <person name="Umen J."/>
            <person name="Willows R."/>
            <person name="Wilson N."/>
            <person name="Zimmer S.L."/>
            <person name="Allmer J."/>
            <person name="Balk J."/>
            <person name="Bisova K."/>
            <person name="Chen C.J."/>
            <person name="Elias M."/>
            <person name="Gendler K."/>
            <person name="Hauser C."/>
            <person name="Lamb M.R."/>
            <person name="Ledford H."/>
            <person name="Long J.C."/>
            <person name="Minagawa J."/>
            <person name="Page M.D."/>
            <person name="Pan J."/>
            <person name="Pootakham W."/>
            <person name="Roje S."/>
            <person name="Rose A."/>
            <person name="Stahlberg E."/>
            <person name="Terauchi A.M."/>
            <person name="Yang P."/>
            <person name="Ball S."/>
            <person name="Bowler C."/>
            <person name="Dieckmann C.L."/>
            <person name="Gladyshev V.N."/>
            <person name="Green P."/>
            <person name="Jorgensen R."/>
            <person name="Mayfield S."/>
            <person name="Mueller-Roeber B."/>
            <person name="Rajamani S."/>
            <person name="Sayre R.T."/>
            <person name="Brokstein P."/>
            <person name="Dubchak I."/>
            <person name="Goodstein D."/>
            <person name="Hornick L."/>
            <person name="Huang Y.W."/>
            <person name="Jhaveri J."/>
            <person name="Luo Y."/>
            <person name="Martinez D."/>
            <person name="Ngau W.C."/>
            <person name="Otillar B."/>
            <person name="Poliakov A."/>
            <person name="Porter A."/>
            <person name="Szajkowski L."/>
            <person name="Werner G."/>
            <person name="Zhou K."/>
            <person name="Grigoriev I.V."/>
            <person name="Rokhsar D.S."/>
            <person name="Grossman A.R."/>
        </authorList>
    </citation>
    <scope>NUCLEOTIDE SEQUENCE [LARGE SCALE GENOMIC DNA]</scope>
    <source>
        <strain evidence="12">CC-503</strain>
    </source>
</reference>
<feature type="coiled-coil region" evidence="9">
    <location>
        <begin position="1019"/>
        <end position="1100"/>
    </location>
</feature>
<evidence type="ECO:0000256" key="3">
    <source>
        <dbReference type="ARBA" id="ARBA00018408"/>
    </source>
</evidence>